<name>A0A7V4UCZ1_CALAY</name>
<keyword evidence="7" id="KW-0406">Ion transport</keyword>
<feature type="domain" description="ABC transporter" evidence="9">
    <location>
        <begin position="9"/>
        <end position="245"/>
    </location>
</feature>
<organism evidence="10">
    <name type="scientific">Caldithrix abyssi</name>
    <dbReference type="NCBI Taxonomy" id="187145"/>
    <lineage>
        <taxon>Bacteria</taxon>
        <taxon>Pseudomonadati</taxon>
        <taxon>Calditrichota</taxon>
        <taxon>Calditrichia</taxon>
        <taxon>Calditrichales</taxon>
        <taxon>Calditrichaceae</taxon>
        <taxon>Caldithrix</taxon>
    </lineage>
</organism>
<dbReference type="PANTHER" id="PTHR42781">
    <property type="entry name" value="SPERMIDINE/PUTRESCINE IMPORT ATP-BINDING PROTEIN POTA"/>
    <property type="match status" value="1"/>
</dbReference>
<dbReference type="InterPro" id="IPR017871">
    <property type="entry name" value="ABC_transporter-like_CS"/>
</dbReference>
<keyword evidence="8" id="KW-0472">Membrane</keyword>
<dbReference type="InterPro" id="IPR003593">
    <property type="entry name" value="AAA+_ATPase"/>
</dbReference>
<proteinExistence type="predicted"/>
<evidence type="ECO:0000256" key="8">
    <source>
        <dbReference type="ARBA" id="ARBA00023136"/>
    </source>
</evidence>
<dbReference type="InterPro" id="IPR015853">
    <property type="entry name" value="ABC_transpr_FbpC"/>
</dbReference>
<dbReference type="InterPro" id="IPR003439">
    <property type="entry name" value="ABC_transporter-like_ATP-bd"/>
</dbReference>
<gene>
    <name evidence="10" type="ORF">ENK44_05665</name>
</gene>
<evidence type="ECO:0000256" key="6">
    <source>
        <dbReference type="ARBA" id="ARBA00023004"/>
    </source>
</evidence>
<evidence type="ECO:0000259" key="9">
    <source>
        <dbReference type="PROSITE" id="PS50893"/>
    </source>
</evidence>
<dbReference type="SUPFAM" id="SSF52540">
    <property type="entry name" value="P-loop containing nucleoside triphosphate hydrolases"/>
    <property type="match status" value="1"/>
</dbReference>
<dbReference type="GO" id="GO:0015697">
    <property type="term" value="P:quaternary ammonium group transport"/>
    <property type="evidence" value="ECO:0007669"/>
    <property type="project" value="UniProtKB-ARBA"/>
</dbReference>
<dbReference type="InterPro" id="IPR050093">
    <property type="entry name" value="ABC_SmlMolc_Importer"/>
</dbReference>
<dbReference type="FunFam" id="3.40.50.300:FF:000425">
    <property type="entry name" value="Probable ABC transporter, ATP-binding subunit"/>
    <property type="match status" value="1"/>
</dbReference>
<dbReference type="Proteomes" id="UP000885779">
    <property type="component" value="Unassembled WGS sequence"/>
</dbReference>
<evidence type="ECO:0000256" key="4">
    <source>
        <dbReference type="ARBA" id="ARBA00022741"/>
    </source>
</evidence>
<dbReference type="GO" id="GO:0015408">
    <property type="term" value="F:ABC-type ferric iron transporter activity"/>
    <property type="evidence" value="ECO:0007669"/>
    <property type="project" value="InterPro"/>
</dbReference>
<comment type="caution">
    <text evidence="10">The sequence shown here is derived from an EMBL/GenBank/DDBJ whole genome shotgun (WGS) entry which is preliminary data.</text>
</comment>
<dbReference type="EMBL" id="DRQG01000053">
    <property type="protein sequence ID" value="HGY55162.1"/>
    <property type="molecule type" value="Genomic_DNA"/>
</dbReference>
<dbReference type="SMART" id="SM00382">
    <property type="entry name" value="AAA"/>
    <property type="match status" value="1"/>
</dbReference>
<reference evidence="10" key="1">
    <citation type="journal article" date="2020" name="mSystems">
        <title>Genome- and Community-Level Interaction Insights into Carbon Utilization and Element Cycling Functions of Hydrothermarchaeota in Hydrothermal Sediment.</title>
        <authorList>
            <person name="Zhou Z."/>
            <person name="Liu Y."/>
            <person name="Xu W."/>
            <person name="Pan J."/>
            <person name="Luo Z.H."/>
            <person name="Li M."/>
        </authorList>
    </citation>
    <scope>NUCLEOTIDE SEQUENCE [LARGE SCALE GENOMIC DNA]</scope>
    <source>
        <strain evidence="10">HyVt-577</strain>
    </source>
</reference>
<evidence type="ECO:0000256" key="7">
    <source>
        <dbReference type="ARBA" id="ARBA00023065"/>
    </source>
</evidence>
<accession>A0A7V4UCZ1</accession>
<sequence>MEPRIVSIVSLRQISKSFSHATVLNKIDLDLTKGAFTAILGSSGSGKTTLLRLIAGLEKPDTGTIHINGRLVSNENRILVPPAQRETGFIFQDLALWPHLTVYENIALGLRIKTDRQEADIAAAIGKMLEFFGIAEHQHKYPGQLSGGQQQLVAIARSLVLEPKLLLMDEPLANLDVKLKAKIRRQIKNLTRQFSVSIIYVTHDHHEAFNLADEIVVIDSGSVIERGTPEDIKNSQNTFVREFIEV</sequence>
<dbReference type="PANTHER" id="PTHR42781:SF4">
    <property type="entry name" value="SPERMIDINE_PUTRESCINE IMPORT ATP-BINDING PROTEIN POTA"/>
    <property type="match status" value="1"/>
</dbReference>
<keyword evidence="4" id="KW-0547">Nucleotide-binding</keyword>
<evidence type="ECO:0000256" key="3">
    <source>
        <dbReference type="ARBA" id="ARBA00022496"/>
    </source>
</evidence>
<evidence type="ECO:0000256" key="1">
    <source>
        <dbReference type="ARBA" id="ARBA00022448"/>
    </source>
</evidence>
<dbReference type="CDD" id="cd03259">
    <property type="entry name" value="ABC_Carb_Solutes_like"/>
    <property type="match status" value="1"/>
</dbReference>
<dbReference type="Pfam" id="PF00005">
    <property type="entry name" value="ABC_tran"/>
    <property type="match status" value="1"/>
</dbReference>
<protein>
    <submittedName>
        <fullName evidence="10">ABC transporter ATP-binding protein</fullName>
    </submittedName>
</protein>
<evidence type="ECO:0000313" key="10">
    <source>
        <dbReference type="EMBL" id="HGY55162.1"/>
    </source>
</evidence>
<keyword evidence="6" id="KW-0408">Iron</keyword>
<keyword evidence="2" id="KW-1003">Cell membrane</keyword>
<keyword evidence="5 10" id="KW-0067">ATP-binding</keyword>
<keyword evidence="1" id="KW-0813">Transport</keyword>
<dbReference type="Gene3D" id="3.40.50.300">
    <property type="entry name" value="P-loop containing nucleotide triphosphate hydrolases"/>
    <property type="match status" value="1"/>
</dbReference>
<dbReference type="InterPro" id="IPR027417">
    <property type="entry name" value="P-loop_NTPase"/>
</dbReference>
<dbReference type="GO" id="GO:0016887">
    <property type="term" value="F:ATP hydrolysis activity"/>
    <property type="evidence" value="ECO:0007669"/>
    <property type="project" value="InterPro"/>
</dbReference>
<dbReference type="AlphaFoldDB" id="A0A7V4UCZ1"/>
<dbReference type="PROSITE" id="PS50893">
    <property type="entry name" value="ABC_TRANSPORTER_2"/>
    <property type="match status" value="1"/>
</dbReference>
<evidence type="ECO:0000256" key="2">
    <source>
        <dbReference type="ARBA" id="ARBA00022475"/>
    </source>
</evidence>
<dbReference type="GO" id="GO:0005524">
    <property type="term" value="F:ATP binding"/>
    <property type="evidence" value="ECO:0007669"/>
    <property type="project" value="UniProtKB-KW"/>
</dbReference>
<keyword evidence="3" id="KW-0410">Iron transport</keyword>
<evidence type="ECO:0000256" key="5">
    <source>
        <dbReference type="ARBA" id="ARBA00022840"/>
    </source>
</evidence>
<dbReference type="GO" id="GO:0016020">
    <property type="term" value="C:membrane"/>
    <property type="evidence" value="ECO:0007669"/>
    <property type="project" value="InterPro"/>
</dbReference>
<dbReference type="PROSITE" id="PS00211">
    <property type="entry name" value="ABC_TRANSPORTER_1"/>
    <property type="match status" value="1"/>
</dbReference>